<reference evidence="2" key="1">
    <citation type="submission" date="2023-06" db="EMBL/GenBank/DDBJ databases">
        <title>Draft genome sequence of Nocardioides sp. SOB77.</title>
        <authorList>
            <person name="Zhang G."/>
        </authorList>
    </citation>
    <scope>NUCLEOTIDE SEQUENCE</scope>
    <source>
        <strain evidence="2">SOB77</strain>
    </source>
</reference>
<dbReference type="InterPro" id="IPR041380">
    <property type="entry name" value="Acetyltransf_17"/>
</dbReference>
<dbReference type="Gene3D" id="3.30.1050.10">
    <property type="entry name" value="SCP2 sterol-binding domain"/>
    <property type="match status" value="1"/>
</dbReference>
<proteinExistence type="predicted"/>
<dbReference type="Gene3D" id="3.40.630.30">
    <property type="match status" value="2"/>
</dbReference>
<gene>
    <name evidence="2" type="ORF">QWY28_16665</name>
</gene>
<dbReference type="EMBL" id="JAUHJQ010000007">
    <property type="protein sequence ID" value="MDN4174596.1"/>
    <property type="molecule type" value="Genomic_DNA"/>
</dbReference>
<dbReference type="PANTHER" id="PTHR37817:SF1">
    <property type="entry name" value="N-ACETYLTRANSFERASE EIS"/>
    <property type="match status" value="1"/>
</dbReference>
<keyword evidence="3" id="KW-1185">Reference proteome</keyword>
<dbReference type="Proteomes" id="UP001168620">
    <property type="component" value="Unassembled WGS sequence"/>
</dbReference>
<dbReference type="InterPro" id="IPR051554">
    <property type="entry name" value="Acetyltransferase_Eis"/>
</dbReference>
<comment type="caution">
    <text evidence="2">The sequence shown here is derived from an EMBL/GenBank/DDBJ whole genome shotgun (WGS) entry which is preliminary data.</text>
</comment>
<dbReference type="Pfam" id="PF13530">
    <property type="entry name" value="SCP2_2"/>
    <property type="match status" value="1"/>
</dbReference>
<dbReference type="PROSITE" id="PS51186">
    <property type="entry name" value="GNAT"/>
    <property type="match status" value="1"/>
</dbReference>
<organism evidence="2 3">
    <name type="scientific">Nocardioides oceani</name>
    <dbReference type="NCBI Taxonomy" id="3058369"/>
    <lineage>
        <taxon>Bacteria</taxon>
        <taxon>Bacillati</taxon>
        <taxon>Actinomycetota</taxon>
        <taxon>Actinomycetes</taxon>
        <taxon>Propionibacteriales</taxon>
        <taxon>Nocardioidaceae</taxon>
        <taxon>Nocardioides</taxon>
    </lineage>
</organism>
<dbReference type="Pfam" id="PF17668">
    <property type="entry name" value="Acetyltransf_17"/>
    <property type="match status" value="1"/>
</dbReference>
<dbReference type="SUPFAM" id="SSF55718">
    <property type="entry name" value="SCP-like"/>
    <property type="match status" value="1"/>
</dbReference>
<evidence type="ECO:0000313" key="2">
    <source>
        <dbReference type="EMBL" id="MDN4174596.1"/>
    </source>
</evidence>
<dbReference type="RefSeq" id="WP_300953688.1">
    <property type="nucleotide sequence ID" value="NZ_JAUHJQ010000007.1"/>
</dbReference>
<protein>
    <submittedName>
        <fullName evidence="2">GNAT family N-acetyltransferase</fullName>
        <ecNumber evidence="2">2.3.1.-</ecNumber>
    </submittedName>
</protein>
<dbReference type="InterPro" id="IPR000182">
    <property type="entry name" value="GNAT_dom"/>
</dbReference>
<feature type="domain" description="N-acetyltransferase" evidence="1">
    <location>
        <begin position="3"/>
        <end position="153"/>
    </location>
</feature>
<evidence type="ECO:0000259" key="1">
    <source>
        <dbReference type="PROSITE" id="PS51186"/>
    </source>
</evidence>
<dbReference type="PANTHER" id="PTHR37817">
    <property type="entry name" value="N-ACETYLTRANSFERASE EIS"/>
    <property type="match status" value="1"/>
</dbReference>
<dbReference type="EC" id="2.3.1.-" evidence="2"/>
<dbReference type="Pfam" id="PF13527">
    <property type="entry name" value="Acetyltransf_9"/>
    <property type="match status" value="1"/>
</dbReference>
<name>A0ABT8FJ88_9ACTN</name>
<dbReference type="InterPro" id="IPR025559">
    <property type="entry name" value="Eis_dom"/>
</dbReference>
<sequence>MTRTTRLLTADDLGQTLALGQEAFGAPPEGWRPPTAEGWPPPGRHSWGTFATGPDGDRLLARVIGLELGSWFHGAAVPTCGIAGVAVAAEHRGQGMLADLFRVVLGEAAERGEALSALYPTAPGIYRRLGYEVVTALDDVDLLTADLAAVRPPADGTTVRRATVADVPAVRAVYDAWAAAQNGPLTRRGPSDTATDAELLDEVTAITVAEDADGRVTGFASWDRGTGYDESAVITVHDLVGLTGDAHRALWRVLGSFATVARTVRLTTSGADAARLVLPAYAWRRVVHRPYMLRVHDPARALTGLRLAPGSWEVAFRVAGDVLGVMDGGYRLVVRDGVSTCTAAEVPADAATYTPQGLALAYAGTQDSANLRLAGHLGGSAADDAVLDVLLRGRPAHVRDYY</sequence>
<keyword evidence="2" id="KW-0808">Transferase</keyword>
<dbReference type="InterPro" id="IPR036527">
    <property type="entry name" value="SCP2_sterol-bd_dom_sf"/>
</dbReference>
<keyword evidence="2" id="KW-0012">Acyltransferase</keyword>
<evidence type="ECO:0000313" key="3">
    <source>
        <dbReference type="Proteomes" id="UP001168620"/>
    </source>
</evidence>
<accession>A0ABT8FJ88</accession>
<dbReference type="InterPro" id="IPR016181">
    <property type="entry name" value="Acyl_CoA_acyltransferase"/>
</dbReference>
<dbReference type="SUPFAM" id="SSF55729">
    <property type="entry name" value="Acyl-CoA N-acyltransferases (Nat)"/>
    <property type="match status" value="1"/>
</dbReference>
<dbReference type="GO" id="GO:0016746">
    <property type="term" value="F:acyltransferase activity"/>
    <property type="evidence" value="ECO:0007669"/>
    <property type="project" value="UniProtKB-KW"/>
</dbReference>